<sequence>MHLWSTQKTGLESLSKLYSVLSIPLKTDRYTKEKSLIHYARVLIEFPVAGPFPEHIEFFDEHDVLIQQQVVYEWLPLKCTHCGVFGHEEPTSKKKGVIRKEWRRIQAPAPTEPSQEPSPPAPPAPDAEGVLLMSHRTSAMQVHIQDTKLTQHTNLFHILDGVSKELAQHELVLILRPHG</sequence>
<name>A0A9Q1JIC0_9CARY</name>
<feature type="region of interest" description="Disordered" evidence="1">
    <location>
        <begin position="108"/>
        <end position="128"/>
    </location>
</feature>
<dbReference type="AlphaFoldDB" id="A0A9Q1JIC0"/>
<dbReference type="Proteomes" id="UP001153076">
    <property type="component" value="Unassembled WGS sequence"/>
</dbReference>
<dbReference type="OrthoDB" id="1939300at2759"/>
<evidence type="ECO:0000313" key="3">
    <source>
        <dbReference type="Proteomes" id="UP001153076"/>
    </source>
</evidence>
<dbReference type="InterPro" id="IPR040256">
    <property type="entry name" value="At4g02000-like"/>
</dbReference>
<gene>
    <name evidence="2" type="ORF">Cgig2_020388</name>
</gene>
<dbReference type="EMBL" id="JAKOGI010002782">
    <property type="protein sequence ID" value="KAJ8421326.1"/>
    <property type="molecule type" value="Genomic_DNA"/>
</dbReference>
<organism evidence="2 3">
    <name type="scientific">Carnegiea gigantea</name>
    <dbReference type="NCBI Taxonomy" id="171969"/>
    <lineage>
        <taxon>Eukaryota</taxon>
        <taxon>Viridiplantae</taxon>
        <taxon>Streptophyta</taxon>
        <taxon>Embryophyta</taxon>
        <taxon>Tracheophyta</taxon>
        <taxon>Spermatophyta</taxon>
        <taxon>Magnoliopsida</taxon>
        <taxon>eudicotyledons</taxon>
        <taxon>Gunneridae</taxon>
        <taxon>Pentapetalae</taxon>
        <taxon>Caryophyllales</taxon>
        <taxon>Cactineae</taxon>
        <taxon>Cactaceae</taxon>
        <taxon>Cactoideae</taxon>
        <taxon>Echinocereeae</taxon>
        <taxon>Carnegiea</taxon>
    </lineage>
</organism>
<accession>A0A9Q1JIC0</accession>
<dbReference type="PANTHER" id="PTHR31286:SF180">
    <property type="entry name" value="OS10G0362600 PROTEIN"/>
    <property type="match status" value="1"/>
</dbReference>
<feature type="compositionally biased region" description="Pro residues" evidence="1">
    <location>
        <begin position="116"/>
        <end position="125"/>
    </location>
</feature>
<reference evidence="2" key="1">
    <citation type="submission" date="2022-04" db="EMBL/GenBank/DDBJ databases">
        <title>Carnegiea gigantea Genome sequencing and assembly v2.</title>
        <authorList>
            <person name="Copetti D."/>
            <person name="Sanderson M.J."/>
            <person name="Burquez A."/>
            <person name="Wojciechowski M.F."/>
        </authorList>
    </citation>
    <scope>NUCLEOTIDE SEQUENCE</scope>
    <source>
        <strain evidence="2">SGP5-SGP5p</strain>
        <tissue evidence="2">Aerial part</tissue>
    </source>
</reference>
<evidence type="ECO:0000256" key="1">
    <source>
        <dbReference type="SAM" id="MobiDB-lite"/>
    </source>
</evidence>
<dbReference type="PANTHER" id="PTHR31286">
    <property type="entry name" value="GLYCINE-RICH CELL WALL STRUCTURAL PROTEIN 1.8-LIKE"/>
    <property type="match status" value="1"/>
</dbReference>
<protein>
    <submittedName>
        <fullName evidence="2">Uncharacterized protein</fullName>
    </submittedName>
</protein>
<proteinExistence type="predicted"/>
<keyword evidence="3" id="KW-1185">Reference proteome</keyword>
<comment type="caution">
    <text evidence="2">The sequence shown here is derived from an EMBL/GenBank/DDBJ whole genome shotgun (WGS) entry which is preliminary data.</text>
</comment>
<evidence type="ECO:0000313" key="2">
    <source>
        <dbReference type="EMBL" id="KAJ8421326.1"/>
    </source>
</evidence>